<dbReference type="InterPro" id="IPR023088">
    <property type="entry name" value="PDEase"/>
</dbReference>
<evidence type="ECO:0000256" key="3">
    <source>
        <dbReference type="PIRSR" id="PIRSR623088-1"/>
    </source>
</evidence>
<feature type="binding site" evidence="4">
    <location>
        <position position="391"/>
    </location>
    <ligand>
        <name>AMP</name>
        <dbReference type="ChEBI" id="CHEBI:456215"/>
    </ligand>
</feature>
<accession>A0A7S2QDM2</accession>
<evidence type="ECO:0000259" key="9">
    <source>
        <dbReference type="PROSITE" id="PS51845"/>
    </source>
</evidence>
<feature type="signal peptide" evidence="8">
    <location>
        <begin position="1"/>
        <end position="17"/>
    </location>
</feature>
<evidence type="ECO:0000256" key="6">
    <source>
        <dbReference type="RuleBase" id="RU363067"/>
    </source>
</evidence>
<dbReference type="InterPro" id="IPR036971">
    <property type="entry name" value="PDEase_catalytic_dom_sf"/>
</dbReference>
<feature type="binding site" evidence="4">
    <location>
        <position position="257"/>
    </location>
    <ligand>
        <name>AMP</name>
        <dbReference type="ChEBI" id="CHEBI:456215"/>
    </ligand>
</feature>
<feature type="domain" description="PDEase" evidence="9">
    <location>
        <begin position="132"/>
        <end position="485"/>
    </location>
</feature>
<dbReference type="GO" id="GO:0046872">
    <property type="term" value="F:metal ion binding"/>
    <property type="evidence" value="ECO:0007669"/>
    <property type="project" value="UniProtKB-KW"/>
</dbReference>
<dbReference type="PROSITE" id="PS51845">
    <property type="entry name" value="PDEASE_I_2"/>
    <property type="match status" value="1"/>
</dbReference>
<dbReference type="AlphaFoldDB" id="A0A7S2QDM2"/>
<evidence type="ECO:0000256" key="2">
    <source>
        <dbReference type="ARBA" id="ARBA00022801"/>
    </source>
</evidence>
<organism evidence="10">
    <name type="scientific">Zooxanthella nutricula</name>
    <dbReference type="NCBI Taxonomy" id="1333877"/>
    <lineage>
        <taxon>Eukaryota</taxon>
        <taxon>Sar</taxon>
        <taxon>Alveolata</taxon>
        <taxon>Dinophyceae</taxon>
        <taxon>Peridiniales</taxon>
        <taxon>Peridiniales incertae sedis</taxon>
        <taxon>Zooxanthella</taxon>
    </lineage>
</organism>
<dbReference type="GO" id="GO:0004114">
    <property type="term" value="F:3',5'-cyclic-nucleotide phosphodiesterase activity"/>
    <property type="evidence" value="ECO:0007669"/>
    <property type="project" value="InterPro"/>
</dbReference>
<feature type="binding site" evidence="5">
    <location>
        <position position="256"/>
    </location>
    <ligand>
        <name>Zn(2+)</name>
        <dbReference type="ChEBI" id="CHEBI:29105"/>
        <label>1</label>
    </ligand>
</feature>
<feature type="active site" description="Proton donor" evidence="3">
    <location>
        <position position="216"/>
    </location>
</feature>
<sequence>MVLMVFFSLLLSNSVSAIVLGPLENLLGKIRHTASKIFQSVTTMAAAKHNQEEDEEDSDSEEAGDAAHTFRAETALLTKVVRKLSALNEVCDHKKHDVGTERGMDERDRWVLASLEADHREGWNRYGSMDAVGDEERDLLNDTLRAQTSMAESAGLSLDLLNSWNLNPLELDRARNLAAATYFLGPHNHGLRAGASETARFLEEAERGYVKSNPYHNWFHAIDIAHCVYRLLLLCGADTYLTGVERFAILLSAICHDIGHPGVNNMYLIESSHDLALCYNDRAPLENMHAAKLFEILNNSKCDVLGQLTTTQFWEARRVAIDAILHTDAAKHFHIIKEVQMCYEMNSDVFERSADSYYTDEASFPTAQAVDVFRLPESRRFLSNLMLHIADMSNSMKPFRICRIWAWQILEEFFAQGDNERNVGLPVQMMNDRTKMNRAFSQVAVIEFLTAPLAFGAAKVLPPLGPHAAAVLQNARQWQQTWLRDAAPAPSESEREAMGERIRKLQNRYKDQVNM</sequence>
<evidence type="ECO:0000256" key="7">
    <source>
        <dbReference type="SAM" id="MobiDB-lite"/>
    </source>
</evidence>
<protein>
    <recommendedName>
        <fullName evidence="6">Phosphodiesterase</fullName>
        <ecNumber evidence="6">3.1.4.-</ecNumber>
    </recommendedName>
</protein>
<evidence type="ECO:0000313" key="10">
    <source>
        <dbReference type="EMBL" id="CAD9639775.1"/>
    </source>
</evidence>
<dbReference type="InterPro" id="IPR023174">
    <property type="entry name" value="PDEase_CS"/>
</dbReference>
<dbReference type="PRINTS" id="PR00387">
    <property type="entry name" value="PDIESTERASE1"/>
</dbReference>
<feature type="binding site" evidence="4">
    <location>
        <begin position="216"/>
        <end position="220"/>
    </location>
    <ligand>
        <name>AMP</name>
        <dbReference type="ChEBI" id="CHEBI:456215"/>
    </ligand>
</feature>
<dbReference type="PANTHER" id="PTHR11347">
    <property type="entry name" value="CYCLIC NUCLEOTIDE PHOSPHODIESTERASE"/>
    <property type="match status" value="1"/>
</dbReference>
<dbReference type="CDD" id="cd00077">
    <property type="entry name" value="HDc"/>
    <property type="match status" value="1"/>
</dbReference>
<feature type="binding site" evidence="5">
    <location>
        <position position="257"/>
    </location>
    <ligand>
        <name>Zn(2+)</name>
        <dbReference type="ChEBI" id="CHEBI:29105"/>
        <label>1</label>
    </ligand>
</feature>
<feature type="chain" id="PRO_5030973883" description="Phosphodiesterase" evidence="8">
    <location>
        <begin position="18"/>
        <end position="515"/>
    </location>
</feature>
<comment type="cofactor">
    <cofactor evidence="6">
        <name>a divalent metal cation</name>
        <dbReference type="ChEBI" id="CHEBI:60240"/>
    </cofactor>
    <text evidence="6">Binds 2 divalent metal cations per subunit. Site 1 may preferentially bind zinc ions, while site 2 has a preference for magnesium and/or manganese ions.</text>
</comment>
<feature type="binding site" evidence="5">
    <location>
        <position position="391"/>
    </location>
    <ligand>
        <name>Zn(2+)</name>
        <dbReference type="ChEBI" id="CHEBI:29105"/>
        <label>1</label>
    </ligand>
</feature>
<feature type="binding site" evidence="5">
    <location>
        <position position="257"/>
    </location>
    <ligand>
        <name>Zn(2+)</name>
        <dbReference type="ChEBI" id="CHEBI:29105"/>
        <label>2</label>
    </ligand>
</feature>
<dbReference type="EC" id="3.1.4.-" evidence="6"/>
<dbReference type="EMBL" id="HBGW01090735">
    <property type="protein sequence ID" value="CAD9639775.1"/>
    <property type="molecule type" value="Transcribed_RNA"/>
</dbReference>
<name>A0A7S2QDM2_9DINO</name>
<dbReference type="Pfam" id="PF00233">
    <property type="entry name" value="PDEase_I"/>
    <property type="match status" value="1"/>
</dbReference>
<gene>
    <name evidence="10" type="ORF">BRAN1462_LOCUS57597</name>
</gene>
<proteinExistence type="inferred from homology"/>
<reference evidence="10" key="1">
    <citation type="submission" date="2021-01" db="EMBL/GenBank/DDBJ databases">
        <authorList>
            <person name="Corre E."/>
            <person name="Pelletier E."/>
            <person name="Niang G."/>
            <person name="Scheremetjew M."/>
            <person name="Finn R."/>
            <person name="Kale V."/>
            <person name="Holt S."/>
            <person name="Cochrane G."/>
            <person name="Meng A."/>
            <person name="Brown T."/>
            <person name="Cohen L."/>
        </authorList>
    </citation>
    <scope>NUCLEOTIDE SEQUENCE</scope>
    <source>
        <strain evidence="10">RCC3387</strain>
    </source>
</reference>
<evidence type="ECO:0000256" key="8">
    <source>
        <dbReference type="SAM" id="SignalP"/>
    </source>
</evidence>
<feature type="binding site" evidence="5">
    <location>
        <position position="220"/>
    </location>
    <ligand>
        <name>Zn(2+)</name>
        <dbReference type="ChEBI" id="CHEBI:29105"/>
        <label>1</label>
    </ligand>
</feature>
<dbReference type="Gene3D" id="1.10.1300.10">
    <property type="entry name" value="3'5'-cyclic nucleotide phosphodiesterase, catalytic domain"/>
    <property type="match status" value="1"/>
</dbReference>
<feature type="compositionally biased region" description="Acidic residues" evidence="7">
    <location>
        <begin position="52"/>
        <end position="64"/>
    </location>
</feature>
<evidence type="ECO:0000256" key="4">
    <source>
        <dbReference type="PIRSR" id="PIRSR623088-2"/>
    </source>
</evidence>
<keyword evidence="8" id="KW-0732">Signal</keyword>
<feature type="region of interest" description="Disordered" evidence="7">
    <location>
        <begin position="45"/>
        <end position="65"/>
    </location>
</feature>
<evidence type="ECO:0000256" key="5">
    <source>
        <dbReference type="PIRSR" id="PIRSR623088-3"/>
    </source>
</evidence>
<keyword evidence="1 5" id="KW-0479">Metal-binding</keyword>
<dbReference type="InterPro" id="IPR003607">
    <property type="entry name" value="HD/PDEase_dom"/>
</dbReference>
<comment type="similarity">
    <text evidence="6">Belongs to the cyclic nucleotide phosphodiesterase family.</text>
</comment>
<evidence type="ECO:0000256" key="1">
    <source>
        <dbReference type="ARBA" id="ARBA00022723"/>
    </source>
</evidence>
<dbReference type="SUPFAM" id="SSF109604">
    <property type="entry name" value="HD-domain/PDEase-like"/>
    <property type="match status" value="1"/>
</dbReference>
<feature type="binding site" evidence="4">
    <location>
        <position position="442"/>
    </location>
    <ligand>
        <name>AMP</name>
        <dbReference type="ChEBI" id="CHEBI:456215"/>
    </ligand>
</feature>
<dbReference type="GO" id="GO:0007165">
    <property type="term" value="P:signal transduction"/>
    <property type="evidence" value="ECO:0007669"/>
    <property type="project" value="InterPro"/>
</dbReference>
<dbReference type="InterPro" id="IPR002073">
    <property type="entry name" value="PDEase_catalytic_dom"/>
</dbReference>
<keyword evidence="2 6" id="KW-0378">Hydrolase</keyword>
<dbReference type="PROSITE" id="PS00126">
    <property type="entry name" value="PDEASE_I_1"/>
    <property type="match status" value="1"/>
</dbReference>